<proteinExistence type="predicted"/>
<organism evidence="2 3">
    <name type="scientific">Paramecium primaurelia</name>
    <dbReference type="NCBI Taxonomy" id="5886"/>
    <lineage>
        <taxon>Eukaryota</taxon>
        <taxon>Sar</taxon>
        <taxon>Alveolata</taxon>
        <taxon>Ciliophora</taxon>
        <taxon>Intramacronucleata</taxon>
        <taxon>Oligohymenophorea</taxon>
        <taxon>Peniculida</taxon>
        <taxon>Parameciidae</taxon>
        <taxon>Paramecium</taxon>
    </lineage>
</organism>
<keyword evidence="1" id="KW-0472">Membrane</keyword>
<dbReference type="OMA" id="MFTHIAS"/>
<accession>A0A8S1L1D1</accession>
<dbReference type="EMBL" id="CAJJDM010000030">
    <property type="protein sequence ID" value="CAD8061377.1"/>
    <property type="molecule type" value="Genomic_DNA"/>
</dbReference>
<sequence>MGFGTNPYQNENHEDKSQYAITGRPQLNDVHSIYVKGNQPWWRRWWATRDMFQEHHWEVLTCAKYAYKGALTAILVGATYQFKQLSVNALAINKGRVFASKNAFTGPAFLALKQASRHGTLGALFGVAYFFWFYQLVCSRGHQHTFNGYLFGHALYGAALASFFSIRRSGVGALVGGIIGWIYYNTAHGNLQIGNKAEEGINFEFKGLTPEQREAIRQRDLISHLSRTPEFKLNLFNKV</sequence>
<keyword evidence="3" id="KW-1185">Reference proteome</keyword>
<comment type="caution">
    <text evidence="2">The sequence shown here is derived from an EMBL/GenBank/DDBJ whole genome shotgun (WGS) entry which is preliminary data.</text>
</comment>
<keyword evidence="1" id="KW-1133">Transmembrane helix</keyword>
<name>A0A8S1L1D1_PARPR</name>
<evidence type="ECO:0008006" key="4">
    <source>
        <dbReference type="Google" id="ProtNLM"/>
    </source>
</evidence>
<evidence type="ECO:0000256" key="1">
    <source>
        <dbReference type="SAM" id="Phobius"/>
    </source>
</evidence>
<feature type="transmembrane region" description="Helical" evidence="1">
    <location>
        <begin position="149"/>
        <end position="166"/>
    </location>
</feature>
<reference evidence="2" key="1">
    <citation type="submission" date="2021-01" db="EMBL/GenBank/DDBJ databases">
        <authorList>
            <consortium name="Genoscope - CEA"/>
            <person name="William W."/>
        </authorList>
    </citation>
    <scope>NUCLEOTIDE SEQUENCE</scope>
</reference>
<keyword evidence="1" id="KW-0812">Transmembrane</keyword>
<dbReference type="Proteomes" id="UP000688137">
    <property type="component" value="Unassembled WGS sequence"/>
</dbReference>
<evidence type="ECO:0000313" key="2">
    <source>
        <dbReference type="EMBL" id="CAD8061377.1"/>
    </source>
</evidence>
<protein>
    <recommendedName>
        <fullName evidence="4">Transmembrane protein</fullName>
    </recommendedName>
</protein>
<feature type="transmembrane region" description="Helical" evidence="1">
    <location>
        <begin position="119"/>
        <end position="137"/>
    </location>
</feature>
<dbReference type="AlphaFoldDB" id="A0A8S1L1D1"/>
<evidence type="ECO:0000313" key="3">
    <source>
        <dbReference type="Proteomes" id="UP000688137"/>
    </source>
</evidence>
<gene>
    <name evidence="2" type="ORF">PPRIM_AZ9-3.1.T0310278</name>
</gene>